<dbReference type="PRINTS" id="PR00368">
    <property type="entry name" value="FADPNR"/>
</dbReference>
<gene>
    <name evidence="2" type="ORF">DI609_12240</name>
</gene>
<dbReference type="SUPFAM" id="SSF51905">
    <property type="entry name" value="FAD/NAD(P)-binding domain"/>
    <property type="match status" value="1"/>
</dbReference>
<evidence type="ECO:0000256" key="1">
    <source>
        <dbReference type="ARBA" id="ARBA00023002"/>
    </source>
</evidence>
<accession>A0A2W5ATI2</accession>
<dbReference type="GO" id="GO:0050660">
    <property type="term" value="F:flavin adenine dinucleotide binding"/>
    <property type="evidence" value="ECO:0007669"/>
    <property type="project" value="TreeGrafter"/>
</dbReference>
<dbReference type="InterPro" id="IPR036188">
    <property type="entry name" value="FAD/NAD-bd_sf"/>
</dbReference>
<evidence type="ECO:0000313" key="3">
    <source>
        <dbReference type="Proteomes" id="UP000249451"/>
    </source>
</evidence>
<protein>
    <submittedName>
        <fullName evidence="2">Pyridine nucleotide-disulfide oxidoreductase</fullName>
    </submittedName>
</protein>
<evidence type="ECO:0000313" key="2">
    <source>
        <dbReference type="EMBL" id="PZO97824.1"/>
    </source>
</evidence>
<dbReference type="EMBL" id="QFNY01000360">
    <property type="protein sequence ID" value="PZO97824.1"/>
    <property type="molecule type" value="Genomic_DNA"/>
</dbReference>
<keyword evidence="1" id="KW-0560">Oxidoreductase</keyword>
<dbReference type="PRINTS" id="PR00469">
    <property type="entry name" value="PNDRDTASEII"/>
</dbReference>
<name>A0A2W5ATI2_9CORY</name>
<dbReference type="AlphaFoldDB" id="A0A2W5ATI2"/>
<dbReference type="PANTHER" id="PTHR43539:SF78">
    <property type="entry name" value="FLAVIN-CONTAINING MONOOXYGENASE"/>
    <property type="match status" value="1"/>
</dbReference>
<dbReference type="PANTHER" id="PTHR43539">
    <property type="entry name" value="FLAVIN-BINDING MONOOXYGENASE-LIKE PROTEIN (AFU_ORTHOLOGUE AFUA_4G09220)"/>
    <property type="match status" value="1"/>
</dbReference>
<dbReference type="InterPro" id="IPR050982">
    <property type="entry name" value="Auxin_biosynth/cation_transpt"/>
</dbReference>
<sequence>MLMVAHIHDCIIIGAGQAGLSTAFYLQRRGITPVILDNQPGPGAAWRHVWPSMTLFSTPGFSNMSGMLMPKYRGPGDFPDAQHVIDYFTAYEQRYGFDIRRPVDVLKVNADTADGFVLDTSEGEFRARTVVAATGTWSAPFVPFLPGTFRGQQRHSATYPGPEEFRGKKVAVVGAANSGAQIAAELTDVAEVTWFTRHEPRWMPDDVDGRVLFRRNRERAQAVFAGEDDPGGDRNLGEIVMLPKVLEARDSGALQATPMFDSLNELTEAGFDELVWCTGFRPAVRPFRELVRTTDSGRLRSTVAGFHLVGYGEATGPGAGTIMGVQPFAREVAGEIAEELG</sequence>
<dbReference type="Gene3D" id="3.50.50.60">
    <property type="entry name" value="FAD/NAD(P)-binding domain"/>
    <property type="match status" value="1"/>
</dbReference>
<dbReference type="Proteomes" id="UP000249451">
    <property type="component" value="Unassembled WGS sequence"/>
</dbReference>
<organism evidence="2 3">
    <name type="scientific">Corynebacterium urealyticum</name>
    <dbReference type="NCBI Taxonomy" id="43771"/>
    <lineage>
        <taxon>Bacteria</taxon>
        <taxon>Bacillati</taxon>
        <taxon>Actinomycetota</taxon>
        <taxon>Actinomycetes</taxon>
        <taxon>Mycobacteriales</taxon>
        <taxon>Corynebacteriaceae</taxon>
        <taxon>Corynebacterium</taxon>
    </lineage>
</organism>
<dbReference type="GO" id="GO:0004497">
    <property type="term" value="F:monooxygenase activity"/>
    <property type="evidence" value="ECO:0007669"/>
    <property type="project" value="TreeGrafter"/>
</dbReference>
<comment type="caution">
    <text evidence="2">The sequence shown here is derived from an EMBL/GenBank/DDBJ whole genome shotgun (WGS) entry which is preliminary data.</text>
</comment>
<reference evidence="2 3" key="1">
    <citation type="submission" date="2017-11" db="EMBL/GenBank/DDBJ databases">
        <title>Infants hospitalized years apart are colonized by the same room-sourced microbial strains.</title>
        <authorList>
            <person name="Brooks B."/>
            <person name="Olm M.R."/>
            <person name="Firek B.A."/>
            <person name="Baker R."/>
            <person name="Thomas B.C."/>
            <person name="Morowitz M.J."/>
            <person name="Banfield J.F."/>
        </authorList>
    </citation>
    <scope>NUCLEOTIDE SEQUENCE [LARGE SCALE GENOMIC DNA]</scope>
    <source>
        <strain evidence="2">S2_012_000_R3_87</strain>
    </source>
</reference>
<proteinExistence type="predicted"/>
<dbReference type="Pfam" id="PF13738">
    <property type="entry name" value="Pyr_redox_3"/>
    <property type="match status" value="1"/>
</dbReference>